<dbReference type="OrthoDB" id="6151957at2759"/>
<protein>
    <submittedName>
        <fullName evidence="3">GnRH-related peptide</fullName>
    </submittedName>
    <submittedName>
        <fullName evidence="2">Gonadotropin-releasing hormone protein</fullName>
    </submittedName>
</protein>
<name>C0SUC4_MIZYE</name>
<dbReference type="EMBL" id="AB486004">
    <property type="protein sequence ID" value="BAH47639.1"/>
    <property type="molecule type" value="mRNA"/>
</dbReference>
<dbReference type="AlphaFoldDB" id="C0SUC4"/>
<feature type="chain" id="PRO_5036437794" evidence="1">
    <location>
        <begin position="25"/>
        <end position="103"/>
    </location>
</feature>
<gene>
    <name evidence="3" type="primary">pyGnRH</name>
</gene>
<reference evidence="3" key="1">
    <citation type="submission" date="2009-02" db="EMBL/GenBank/DDBJ databases">
        <title>Molecular cloning of prepro-GnRH in Japanese scallop.</title>
        <authorList>
            <person name="Osada M."/>
        </authorList>
    </citation>
    <scope>NUCLEOTIDE SEQUENCE</scope>
    <source>
        <tissue evidence="3">Ganglion</tissue>
    </source>
</reference>
<reference evidence="2" key="2">
    <citation type="submission" date="2018-03" db="EMBL/GenBank/DDBJ databases">
        <title>Identification and characterization of neuropeptides by transcriptome and proteome analyses in a bivalve mollusc Patinopecten yessoensis.</title>
        <authorList>
            <person name="Zhang M."/>
            <person name="Wang Y."/>
            <person name="Li Y."/>
            <person name="Li W."/>
            <person name="Li R."/>
            <person name="Xie X."/>
            <person name="Wang S."/>
            <person name="Hu X."/>
            <person name="Zhang L."/>
            <person name="Bao Z."/>
        </authorList>
    </citation>
    <scope>NUCLEOTIDE SEQUENCE</scope>
    <source>
        <tissue evidence="2">Ganglion</tissue>
    </source>
</reference>
<keyword evidence="1" id="KW-0732">Signal</keyword>
<accession>C0SUC4</accession>
<evidence type="ECO:0000313" key="2">
    <source>
        <dbReference type="EMBL" id="AXN93491.1"/>
    </source>
</evidence>
<dbReference type="EMBL" id="MH045223">
    <property type="protein sequence ID" value="AXN93491.1"/>
    <property type="molecule type" value="mRNA"/>
</dbReference>
<organism evidence="3">
    <name type="scientific">Mizuhopecten yessoensis</name>
    <name type="common">Japanese scallop</name>
    <name type="synonym">Patinopecten yessoensis</name>
    <dbReference type="NCBI Taxonomy" id="6573"/>
    <lineage>
        <taxon>Eukaryota</taxon>
        <taxon>Metazoa</taxon>
        <taxon>Spiralia</taxon>
        <taxon>Lophotrochozoa</taxon>
        <taxon>Mollusca</taxon>
        <taxon>Bivalvia</taxon>
        <taxon>Autobranchia</taxon>
        <taxon>Pteriomorphia</taxon>
        <taxon>Pectinida</taxon>
        <taxon>Pectinoidea</taxon>
        <taxon>Pectinidae</taxon>
        <taxon>Mizuhopecten</taxon>
    </lineage>
</organism>
<evidence type="ECO:0000256" key="1">
    <source>
        <dbReference type="SAM" id="SignalP"/>
    </source>
</evidence>
<proteinExistence type="evidence at transcript level"/>
<sequence>MSSYTQILVAQLLLAGLLVAVVSGQNFHYSNGWQPGKRAPMMTSGTQLCSFRPHIKALLLWIIEDEVKRIKSCGSSGYDDIINLLQSKQSGLPLSSGMPSDSQ</sequence>
<feature type="signal peptide" evidence="1">
    <location>
        <begin position="1"/>
        <end position="24"/>
    </location>
</feature>
<evidence type="ECO:0000313" key="3">
    <source>
        <dbReference type="EMBL" id="BAH47639.1"/>
    </source>
</evidence>